<keyword evidence="2 6" id="KW-0479">Metal-binding</keyword>
<dbReference type="CDD" id="cd09606">
    <property type="entry name" value="M3B_PepF"/>
    <property type="match status" value="1"/>
</dbReference>
<dbReference type="PANTHER" id="PTHR11804:SF28">
    <property type="entry name" value="OLIGOENDOPEPTIDASE F"/>
    <property type="match status" value="1"/>
</dbReference>
<comment type="caution">
    <text evidence="8">The sequence shown here is derived from an EMBL/GenBank/DDBJ whole genome shotgun (WGS) entry which is preliminary data.</text>
</comment>
<sequence length="565" mass="66310">MFTFIDMPYVRPNMEDFSAHFREELRAFRSARDVSEQDAAMARINADRKTFESLSQIVYIRHSIDTTDELYRAEQDFFDEVDPIYRGLVNEYYEALVNSPFRAQLEEKWGSQLFRIAELTLRTFSPEVLEDLQQENRIASEYVQLLASAKIPFEGAERTLSQMTPFLQSTDRSMRKRAALAKYGFLQEHEEQLDSLYDELVKTRTRIARKLGFRNFVELAYARLHRTDYDAKAVEQFRKQVRQYIVPAATRLRERQRQRIGVRELYYYDENFNFLSGNATPKGDPDWILANGRTMYRELSPETDVFFSYLVDHQLMDLASKQGKAGGGYCTYIPDYESPFIFANFNGTSGDVDVLTHEAGHAFQVYASRNYEIPEYLWPTYDAAEIHSMSMEFFTWPWMDLFFKEDTDKYKFAHLSGSLLFIPYGVLVDDFQHFVYTNPDATPQQRKAKWRELEQMYLPSKNYEGNTYLEQGGFWHQQNHIFTVPFYYIDYTLAQICAFQFWARMQEDRESAWTDYVHLCQAGGSESFTKLVTKAGLISPFEEGCIESVIGKIEHWLDQIDDASL</sequence>
<dbReference type="InterPro" id="IPR011976">
    <property type="entry name" value="Pept_M3B_oligopep-rel"/>
</dbReference>
<dbReference type="OrthoDB" id="9762795at2"/>
<dbReference type="NCBIfam" id="TIGR02289">
    <property type="entry name" value="M3_not_pepF"/>
    <property type="match status" value="1"/>
</dbReference>
<dbReference type="Proteomes" id="UP000245380">
    <property type="component" value="Unassembled WGS sequence"/>
</dbReference>
<dbReference type="GO" id="GO:0006518">
    <property type="term" value="P:peptide metabolic process"/>
    <property type="evidence" value="ECO:0007669"/>
    <property type="project" value="TreeGrafter"/>
</dbReference>
<evidence type="ECO:0000256" key="4">
    <source>
        <dbReference type="ARBA" id="ARBA00022833"/>
    </source>
</evidence>
<organism evidence="8 9">
    <name type="scientific">Sulfoacidibacillus thermotolerans</name>
    <name type="common">Acidibacillus sulfuroxidans</name>
    <dbReference type="NCBI Taxonomy" id="1765684"/>
    <lineage>
        <taxon>Bacteria</taxon>
        <taxon>Bacillati</taxon>
        <taxon>Bacillota</taxon>
        <taxon>Bacilli</taxon>
        <taxon>Bacillales</taxon>
        <taxon>Alicyclobacillaceae</taxon>
        <taxon>Sulfoacidibacillus</taxon>
    </lineage>
</organism>
<evidence type="ECO:0000256" key="1">
    <source>
        <dbReference type="ARBA" id="ARBA00022670"/>
    </source>
</evidence>
<keyword evidence="5 6" id="KW-0482">Metalloprotease</keyword>
<evidence type="ECO:0000256" key="5">
    <source>
        <dbReference type="ARBA" id="ARBA00023049"/>
    </source>
</evidence>
<dbReference type="Pfam" id="PF01432">
    <property type="entry name" value="Peptidase_M3"/>
    <property type="match status" value="1"/>
</dbReference>
<comment type="similarity">
    <text evidence="6">Belongs to the peptidase M3 family.</text>
</comment>
<dbReference type="Gene3D" id="1.10.1370.30">
    <property type="match status" value="1"/>
</dbReference>
<dbReference type="SUPFAM" id="SSF55486">
    <property type="entry name" value="Metalloproteases ('zincins'), catalytic domain"/>
    <property type="match status" value="1"/>
</dbReference>
<gene>
    <name evidence="8" type="ORF">BM613_11355</name>
</gene>
<evidence type="ECO:0000256" key="3">
    <source>
        <dbReference type="ARBA" id="ARBA00022801"/>
    </source>
</evidence>
<accession>A0A2U3D6L6</accession>
<reference evidence="8 9" key="1">
    <citation type="submission" date="2016-11" db="EMBL/GenBank/DDBJ databases">
        <title>Comparative genomics of Acidibacillus ferroxidans species.</title>
        <authorList>
            <person name="Oliveira G."/>
            <person name="Nunes G."/>
            <person name="Oliveira R."/>
            <person name="Araujo F."/>
            <person name="Salim A."/>
            <person name="Scholte L."/>
            <person name="Morais D."/>
            <person name="Nancucheo I."/>
            <person name="Johnson D.B."/>
            <person name="Grail B."/>
            <person name="Bittencourt J."/>
            <person name="Valadares R."/>
        </authorList>
    </citation>
    <scope>NUCLEOTIDE SEQUENCE [LARGE SCALE GENOMIC DNA]</scope>
    <source>
        <strain evidence="8 9">Y002</strain>
    </source>
</reference>
<keyword evidence="1 6" id="KW-0645">Protease</keyword>
<evidence type="ECO:0000259" key="7">
    <source>
        <dbReference type="Pfam" id="PF01432"/>
    </source>
</evidence>
<keyword evidence="3 6" id="KW-0378">Hydrolase</keyword>
<keyword evidence="9" id="KW-1185">Reference proteome</keyword>
<dbReference type="InterPro" id="IPR001567">
    <property type="entry name" value="Pept_M3A_M3B_dom"/>
</dbReference>
<evidence type="ECO:0000313" key="9">
    <source>
        <dbReference type="Proteomes" id="UP000245380"/>
    </source>
</evidence>
<keyword evidence="4 6" id="KW-0862">Zinc</keyword>
<evidence type="ECO:0000313" key="8">
    <source>
        <dbReference type="EMBL" id="PWI56912.1"/>
    </source>
</evidence>
<dbReference type="EMBL" id="MPDK01000023">
    <property type="protein sequence ID" value="PWI56912.1"/>
    <property type="molecule type" value="Genomic_DNA"/>
</dbReference>
<dbReference type="InterPro" id="IPR045090">
    <property type="entry name" value="Pept_M3A_M3B"/>
</dbReference>
<dbReference type="AlphaFoldDB" id="A0A2U3D6L6"/>
<dbReference type="PANTHER" id="PTHR11804">
    <property type="entry name" value="PROTEASE M3 THIMET OLIGOPEPTIDASE-RELATED"/>
    <property type="match status" value="1"/>
</dbReference>
<evidence type="ECO:0000256" key="2">
    <source>
        <dbReference type="ARBA" id="ARBA00022723"/>
    </source>
</evidence>
<feature type="domain" description="Peptidase M3A/M3B catalytic" evidence="7">
    <location>
        <begin position="312"/>
        <end position="547"/>
    </location>
</feature>
<dbReference type="GO" id="GO:0004222">
    <property type="term" value="F:metalloendopeptidase activity"/>
    <property type="evidence" value="ECO:0007669"/>
    <property type="project" value="InterPro"/>
</dbReference>
<dbReference type="GO" id="GO:0046872">
    <property type="term" value="F:metal ion binding"/>
    <property type="evidence" value="ECO:0007669"/>
    <property type="project" value="UniProtKB-UniRule"/>
</dbReference>
<comment type="cofactor">
    <cofactor evidence="6">
        <name>Zn(2+)</name>
        <dbReference type="ChEBI" id="CHEBI:29105"/>
    </cofactor>
    <text evidence="6">Binds 1 zinc ion.</text>
</comment>
<name>A0A2U3D6L6_SULT2</name>
<protein>
    <submittedName>
        <fullName evidence="8">Oligoendopeptidase F</fullName>
    </submittedName>
</protein>
<dbReference type="GO" id="GO:0006508">
    <property type="term" value="P:proteolysis"/>
    <property type="evidence" value="ECO:0007669"/>
    <property type="project" value="UniProtKB-KW"/>
</dbReference>
<evidence type="ECO:0000256" key="6">
    <source>
        <dbReference type="RuleBase" id="RU003435"/>
    </source>
</evidence>
<dbReference type="RefSeq" id="WP_109431324.1">
    <property type="nucleotide sequence ID" value="NZ_MPDK01000023.1"/>
</dbReference>
<proteinExistence type="inferred from homology"/>